<dbReference type="Gene3D" id="3.20.20.80">
    <property type="entry name" value="Glycosidases"/>
    <property type="match status" value="1"/>
</dbReference>
<comment type="function">
    <text evidence="13">Glucosidase involved in the degradation of cellulosic biomass. Active on lichenan.</text>
</comment>
<gene>
    <name evidence="18" type="ORF">CSSPJE1EN1_LOCUS25942</name>
</gene>
<evidence type="ECO:0000256" key="4">
    <source>
        <dbReference type="ARBA" id="ARBA00022692"/>
    </source>
</evidence>
<evidence type="ECO:0000256" key="2">
    <source>
        <dbReference type="ARBA" id="ARBA00005641"/>
    </source>
</evidence>
<comment type="similarity">
    <text evidence="2 16">Belongs to the glycosyl hydrolase 5 (cellulase A) family.</text>
</comment>
<evidence type="ECO:0000256" key="16">
    <source>
        <dbReference type="RuleBase" id="RU361153"/>
    </source>
</evidence>
<evidence type="ECO:0000256" key="13">
    <source>
        <dbReference type="ARBA" id="ARBA00037126"/>
    </source>
</evidence>
<evidence type="ECO:0000256" key="12">
    <source>
        <dbReference type="ARBA" id="ARBA00036824"/>
    </source>
</evidence>
<accession>A0ABP0V808</accession>
<evidence type="ECO:0000256" key="5">
    <source>
        <dbReference type="ARBA" id="ARBA00022801"/>
    </source>
</evidence>
<proteinExistence type="inferred from homology"/>
<evidence type="ECO:0000256" key="1">
    <source>
        <dbReference type="ARBA" id="ARBA00004401"/>
    </source>
</evidence>
<feature type="non-terminal residue" evidence="18">
    <location>
        <position position="275"/>
    </location>
</feature>
<evidence type="ECO:0000256" key="6">
    <source>
        <dbReference type="ARBA" id="ARBA00022968"/>
    </source>
</evidence>
<evidence type="ECO:0000256" key="9">
    <source>
        <dbReference type="ARBA" id="ARBA00023180"/>
    </source>
</evidence>
<keyword evidence="6" id="KW-0735">Signal-anchor</keyword>
<dbReference type="Pfam" id="PF00150">
    <property type="entry name" value="Cellulase"/>
    <property type="match status" value="1"/>
</dbReference>
<dbReference type="PANTHER" id="PTHR31297:SF34">
    <property type="entry name" value="GLUCAN 1,3-BETA-GLUCOSIDASE 2"/>
    <property type="match status" value="1"/>
</dbReference>
<dbReference type="InterPro" id="IPR050386">
    <property type="entry name" value="Glycosyl_hydrolase_5"/>
</dbReference>
<keyword evidence="3" id="KW-1003">Cell membrane</keyword>
<dbReference type="InterPro" id="IPR017853">
    <property type="entry name" value="GH"/>
</dbReference>
<comment type="subcellular location">
    <subcellularLocation>
        <location evidence="1">Cell membrane</location>
        <topology evidence="1">Single-pass type II membrane protein</topology>
    </subcellularLocation>
</comment>
<organism evidence="18 19">
    <name type="scientific">Sphagnum jensenii</name>
    <dbReference type="NCBI Taxonomy" id="128206"/>
    <lineage>
        <taxon>Eukaryota</taxon>
        <taxon>Viridiplantae</taxon>
        <taxon>Streptophyta</taxon>
        <taxon>Embryophyta</taxon>
        <taxon>Bryophyta</taxon>
        <taxon>Sphagnophytina</taxon>
        <taxon>Sphagnopsida</taxon>
        <taxon>Sphagnales</taxon>
        <taxon>Sphagnaceae</taxon>
        <taxon>Sphagnum</taxon>
    </lineage>
</organism>
<evidence type="ECO:0000256" key="14">
    <source>
        <dbReference type="ARBA" id="ARBA00038929"/>
    </source>
</evidence>
<evidence type="ECO:0000256" key="10">
    <source>
        <dbReference type="ARBA" id="ARBA00023295"/>
    </source>
</evidence>
<keyword evidence="8" id="KW-0472">Membrane</keyword>
<evidence type="ECO:0000256" key="7">
    <source>
        <dbReference type="ARBA" id="ARBA00022989"/>
    </source>
</evidence>
<dbReference type="InterPro" id="IPR001547">
    <property type="entry name" value="Glyco_hydro_5"/>
</dbReference>
<comment type="caution">
    <text evidence="18">The sequence shown here is derived from an EMBL/GenBank/DDBJ whole genome shotgun (WGS) entry which is preliminary data.</text>
</comment>
<keyword evidence="4" id="KW-0812">Transmembrane</keyword>
<evidence type="ECO:0000256" key="11">
    <source>
        <dbReference type="ARBA" id="ARBA00023316"/>
    </source>
</evidence>
<feature type="non-terminal residue" evidence="18">
    <location>
        <position position="1"/>
    </location>
</feature>
<evidence type="ECO:0000313" key="19">
    <source>
        <dbReference type="Proteomes" id="UP001497444"/>
    </source>
</evidence>
<protein>
    <recommendedName>
        <fullName evidence="14">glucan 1,3-beta-glucosidase</fullName>
        <ecNumber evidence="14">3.2.1.58</ecNumber>
    </recommendedName>
    <alternativeName>
        <fullName evidence="15">Exo-1,3-beta-glucanase D</fullName>
    </alternativeName>
</protein>
<feature type="domain" description="Glycoside hydrolase family 5" evidence="17">
    <location>
        <begin position="19"/>
        <end position="251"/>
    </location>
</feature>
<keyword evidence="5 16" id="KW-0378">Hydrolase</keyword>
<keyword evidence="11" id="KW-0961">Cell wall biogenesis/degradation</keyword>
<keyword evidence="10 16" id="KW-0326">Glycosidase</keyword>
<evidence type="ECO:0000256" key="3">
    <source>
        <dbReference type="ARBA" id="ARBA00022475"/>
    </source>
</evidence>
<dbReference type="EMBL" id="CAXAQS010000193">
    <property type="protein sequence ID" value="CAK9250564.1"/>
    <property type="molecule type" value="Genomic_DNA"/>
</dbReference>
<evidence type="ECO:0000256" key="8">
    <source>
        <dbReference type="ARBA" id="ARBA00023136"/>
    </source>
</evidence>
<dbReference type="SUPFAM" id="SSF51445">
    <property type="entry name" value="(Trans)glycosidases"/>
    <property type="match status" value="1"/>
</dbReference>
<evidence type="ECO:0000256" key="15">
    <source>
        <dbReference type="ARBA" id="ARBA00041260"/>
    </source>
</evidence>
<keyword evidence="7" id="KW-1133">Transmembrane helix</keyword>
<evidence type="ECO:0000313" key="18">
    <source>
        <dbReference type="EMBL" id="CAK9250564.1"/>
    </source>
</evidence>
<evidence type="ECO:0000259" key="17">
    <source>
        <dbReference type="Pfam" id="PF00150"/>
    </source>
</evidence>
<keyword evidence="9" id="KW-0325">Glycoprotein</keyword>
<name>A0ABP0V808_9BRYO</name>
<reference evidence="18" key="1">
    <citation type="submission" date="2024-02" db="EMBL/GenBank/DDBJ databases">
        <authorList>
            <consortium name="ELIXIR-Norway"/>
            <consortium name="Elixir Norway"/>
        </authorList>
    </citation>
    <scope>NUCLEOTIDE SEQUENCE</scope>
</reference>
<sequence length="275" mass="30839">IYDPQGGADKAHLNHFINPNNYTTGGLAYIDKALEWGLKHGIAILLDMHAAPGSQNGNDHSSPVDTGQIYWDKYEANVGQTVDSMGLYAQRYANHSALFGFCLLNEPAKLNMSVLQDYYKRAYAKIHQYSPNSHIVLNPLINPFESGTEAHWTGFMNPKEGYHNVSMDLHYYSCFGGPPDQSNPDGAIGYIKTDRKNQIIDYMKNNPKPMLIGEWSACGHFSETRTGDFTRAQVDVYNTANLGWTFWSWTDGAHGNVWSMKTALNSGWMDNIKES</sequence>
<dbReference type="PANTHER" id="PTHR31297">
    <property type="entry name" value="GLUCAN ENDO-1,6-BETA-GLUCOSIDASE B"/>
    <property type="match status" value="1"/>
</dbReference>
<dbReference type="EC" id="3.2.1.58" evidence="14"/>
<comment type="catalytic activity">
    <reaction evidence="12">
        <text>Successive hydrolysis of beta-D-glucose units from the non-reducing ends of (1-&gt;3)-beta-D-glucans, releasing alpha-glucose.</text>
        <dbReference type="EC" id="3.2.1.58"/>
    </reaction>
</comment>
<keyword evidence="19" id="KW-1185">Reference proteome</keyword>
<dbReference type="Proteomes" id="UP001497444">
    <property type="component" value="Unassembled WGS sequence"/>
</dbReference>